<dbReference type="OrthoDB" id="6085322at2759"/>
<dbReference type="Proteomes" id="UP000549394">
    <property type="component" value="Unassembled WGS sequence"/>
</dbReference>
<dbReference type="AlphaFoldDB" id="A0A7I8WAY3"/>
<keyword evidence="3" id="KW-1185">Reference proteome</keyword>
<evidence type="ECO:0000313" key="2">
    <source>
        <dbReference type="EMBL" id="CAD5125305.1"/>
    </source>
</evidence>
<proteinExistence type="predicted"/>
<gene>
    <name evidence="2" type="ORF">DGYR_LOCUS12695</name>
</gene>
<dbReference type="EMBL" id="CAJFCJ010000025">
    <property type="protein sequence ID" value="CAD5125305.1"/>
    <property type="molecule type" value="Genomic_DNA"/>
</dbReference>
<reference evidence="2 3" key="1">
    <citation type="submission" date="2020-08" db="EMBL/GenBank/DDBJ databases">
        <authorList>
            <person name="Hejnol A."/>
        </authorList>
    </citation>
    <scope>NUCLEOTIDE SEQUENCE [LARGE SCALE GENOMIC DNA]</scope>
</reference>
<comment type="caution">
    <text evidence="2">The sequence shown here is derived from an EMBL/GenBank/DDBJ whole genome shotgun (WGS) entry which is preliminary data.</text>
</comment>
<protein>
    <submittedName>
        <fullName evidence="2">DgyrCDS13548</fullName>
    </submittedName>
</protein>
<keyword evidence="1" id="KW-0732">Signal</keyword>
<organism evidence="2 3">
    <name type="scientific">Dimorphilus gyrociliatus</name>
    <dbReference type="NCBI Taxonomy" id="2664684"/>
    <lineage>
        <taxon>Eukaryota</taxon>
        <taxon>Metazoa</taxon>
        <taxon>Spiralia</taxon>
        <taxon>Lophotrochozoa</taxon>
        <taxon>Annelida</taxon>
        <taxon>Polychaeta</taxon>
        <taxon>Polychaeta incertae sedis</taxon>
        <taxon>Dinophilidae</taxon>
        <taxon>Dimorphilus</taxon>
    </lineage>
</organism>
<name>A0A7I8WAY3_9ANNE</name>
<sequence>MIFAFIKFFLLLVAINSIRSDDGENLMAEKRDLQMLRMGKRYIGDLNDEQKRTLHILRQRSPLPRLGERAPLPRLGERAPLPRLGLLRAAPLPRLGLEDKRVSELDWNEFQEDSRAALPRLGYRAAPLPRLGKEKRDVKLLRMGKRGSKMLQLGKKDHGMLQLGKRQMLRMG</sequence>
<accession>A0A7I8WAY3</accession>
<feature type="signal peptide" evidence="1">
    <location>
        <begin position="1"/>
        <end position="20"/>
    </location>
</feature>
<evidence type="ECO:0000313" key="3">
    <source>
        <dbReference type="Proteomes" id="UP000549394"/>
    </source>
</evidence>
<evidence type="ECO:0000256" key="1">
    <source>
        <dbReference type="SAM" id="SignalP"/>
    </source>
</evidence>
<feature type="chain" id="PRO_5029728539" evidence="1">
    <location>
        <begin position="21"/>
        <end position="172"/>
    </location>
</feature>